<dbReference type="STRING" id="1798481.A2678_00735"/>
<gene>
    <name evidence="4" type="ORF">A2678_00735</name>
</gene>
<dbReference type="GO" id="GO:0009381">
    <property type="term" value="F:excinuclease ABC activity"/>
    <property type="evidence" value="ECO:0007669"/>
    <property type="project" value="InterPro"/>
</dbReference>
<dbReference type="InterPro" id="IPR038476">
    <property type="entry name" value="UvrC_RNase_H_dom_sf"/>
</dbReference>
<dbReference type="GO" id="GO:0006289">
    <property type="term" value="P:nucleotide-excision repair"/>
    <property type="evidence" value="ECO:0007669"/>
    <property type="project" value="InterPro"/>
</dbReference>
<proteinExistence type="predicted"/>
<protein>
    <recommendedName>
        <fullName evidence="6">Excinuclease ABC subunit C</fullName>
    </recommendedName>
</protein>
<feature type="domain" description="UvrC family homology region profile" evidence="3">
    <location>
        <begin position="259"/>
        <end position="372"/>
    </location>
</feature>
<organism evidence="4 5">
    <name type="scientific">Candidatus Kaiserbacteria bacterium RIFCSPHIGHO2_01_FULL_53_31</name>
    <dbReference type="NCBI Taxonomy" id="1798481"/>
    <lineage>
        <taxon>Bacteria</taxon>
        <taxon>Candidatus Kaiseribacteriota</taxon>
    </lineage>
</organism>
<evidence type="ECO:0000313" key="4">
    <source>
        <dbReference type="EMBL" id="OGG48440.1"/>
    </source>
</evidence>
<dbReference type="Pfam" id="PF08459">
    <property type="entry name" value="UvrC_RNaseH_dom"/>
    <property type="match status" value="1"/>
</dbReference>
<evidence type="ECO:0000259" key="2">
    <source>
        <dbReference type="PROSITE" id="PS50164"/>
    </source>
</evidence>
<dbReference type="Proteomes" id="UP000178815">
    <property type="component" value="Unassembled WGS sequence"/>
</dbReference>
<dbReference type="InterPro" id="IPR035901">
    <property type="entry name" value="GIY-YIG_endonuc_sf"/>
</dbReference>
<accession>A0A1F6CHH6</accession>
<dbReference type="InterPro" id="IPR036876">
    <property type="entry name" value="UVR_dom_sf"/>
</dbReference>
<evidence type="ECO:0000313" key="5">
    <source>
        <dbReference type="Proteomes" id="UP000178815"/>
    </source>
</evidence>
<evidence type="ECO:0000259" key="3">
    <source>
        <dbReference type="PROSITE" id="PS50165"/>
    </source>
</evidence>
<dbReference type="CDD" id="cd10434">
    <property type="entry name" value="GIY-YIG_UvrC_Cho"/>
    <property type="match status" value="1"/>
</dbReference>
<name>A0A1F6CHH6_9BACT</name>
<dbReference type="PROSITE" id="PS50165">
    <property type="entry name" value="UVRC"/>
    <property type="match status" value="1"/>
</dbReference>
<dbReference type="InterPro" id="IPR047296">
    <property type="entry name" value="GIY-YIG_UvrC_Cho"/>
</dbReference>
<dbReference type="InterPro" id="IPR001162">
    <property type="entry name" value="UvrC_RNase_H_dom"/>
</dbReference>
<feature type="domain" description="GIY-YIG" evidence="2">
    <location>
        <begin position="13"/>
        <end position="93"/>
    </location>
</feature>
<dbReference type="PROSITE" id="PS50164">
    <property type="entry name" value="GIY_YIG"/>
    <property type="match status" value="1"/>
</dbReference>
<dbReference type="SMART" id="SM00465">
    <property type="entry name" value="GIYc"/>
    <property type="match status" value="1"/>
</dbReference>
<dbReference type="GO" id="GO:0009380">
    <property type="term" value="C:excinuclease repair complex"/>
    <property type="evidence" value="ECO:0007669"/>
    <property type="project" value="TreeGrafter"/>
</dbReference>
<dbReference type="Gene3D" id="3.40.1440.10">
    <property type="entry name" value="GIY-YIG endonuclease"/>
    <property type="match status" value="1"/>
</dbReference>
<dbReference type="AlphaFoldDB" id="A0A1F6CHH6"/>
<dbReference type="PANTHER" id="PTHR30562:SF1">
    <property type="entry name" value="UVRABC SYSTEM PROTEIN C"/>
    <property type="match status" value="1"/>
</dbReference>
<reference evidence="4 5" key="1">
    <citation type="journal article" date="2016" name="Nat. Commun.">
        <title>Thousands of microbial genomes shed light on interconnected biogeochemical processes in an aquifer system.</title>
        <authorList>
            <person name="Anantharaman K."/>
            <person name="Brown C.T."/>
            <person name="Hug L.A."/>
            <person name="Sharon I."/>
            <person name="Castelle C.J."/>
            <person name="Probst A.J."/>
            <person name="Thomas B.C."/>
            <person name="Singh A."/>
            <person name="Wilkins M.J."/>
            <person name="Karaoz U."/>
            <person name="Brodie E.L."/>
            <person name="Williams K.H."/>
            <person name="Hubbard S.S."/>
            <person name="Banfield J.F."/>
        </authorList>
    </citation>
    <scope>NUCLEOTIDE SEQUENCE [LARGE SCALE GENOMIC DNA]</scope>
</reference>
<sequence length="434" mass="49274">MQLTELRKVNLPDVPGVYLFKQGRKVLYVGKATSLRDRVRSYFDDAVIETRGPRIVDMVTRADRITFETTPTVLEALVREAALIKKYLPASNVTGLDDSTFLYVVITQESIPRVLTIRGKDIGFEAKTITGGQKFQDIFGPFPSGAQLREALRLVQRIFPFFDTERPVDALRASKHHHARIEFNTQIKQYPRIVNEKKYRKSIRNIRLFLSGRGKRLRTMLEGEMRVAAKEERFEVAAEIRRELFALDHIQDVSLIKDENLNSPSTSSGRFSQGRIEAYDTAHLSGTNAIGVMVVVEDSAPVKREYRTFRIRGVMKPRRRRVGVPTRASGNDDIASLKEILARRLGHPEWPFPAAIVVDGGRTHKKAAEMVLAEARLQIPVAAVVKDERHRPREVIGAIRAHISEADAVLANSEAHRFSLARHRRARSRNMRSK</sequence>
<dbReference type="PANTHER" id="PTHR30562">
    <property type="entry name" value="UVRC/OXIDOREDUCTASE"/>
    <property type="match status" value="1"/>
</dbReference>
<dbReference type="PROSITE" id="PS50151">
    <property type="entry name" value="UVR"/>
    <property type="match status" value="1"/>
</dbReference>
<dbReference type="SUPFAM" id="SSF82771">
    <property type="entry name" value="GIY-YIG endonuclease"/>
    <property type="match status" value="1"/>
</dbReference>
<dbReference type="EMBL" id="MFKU01000013">
    <property type="protein sequence ID" value="OGG48440.1"/>
    <property type="molecule type" value="Genomic_DNA"/>
</dbReference>
<dbReference type="InterPro" id="IPR000305">
    <property type="entry name" value="GIY-YIG_endonuc"/>
</dbReference>
<evidence type="ECO:0008006" key="6">
    <source>
        <dbReference type="Google" id="ProtNLM"/>
    </source>
</evidence>
<dbReference type="SUPFAM" id="SSF46600">
    <property type="entry name" value="C-terminal UvrC-binding domain of UvrB"/>
    <property type="match status" value="1"/>
</dbReference>
<comment type="caution">
    <text evidence="4">The sequence shown here is derived from an EMBL/GenBank/DDBJ whole genome shotgun (WGS) entry which is preliminary data.</text>
</comment>
<dbReference type="InterPro" id="IPR050066">
    <property type="entry name" value="UvrABC_protein_C"/>
</dbReference>
<evidence type="ECO:0000259" key="1">
    <source>
        <dbReference type="PROSITE" id="PS50151"/>
    </source>
</evidence>
<feature type="domain" description="UVR" evidence="1">
    <location>
        <begin position="215"/>
        <end position="250"/>
    </location>
</feature>
<dbReference type="InterPro" id="IPR001943">
    <property type="entry name" value="UVR_dom"/>
</dbReference>
<dbReference type="Gene3D" id="3.30.420.340">
    <property type="entry name" value="UvrC, RNAse H endonuclease domain"/>
    <property type="match status" value="1"/>
</dbReference>